<keyword evidence="13" id="KW-0443">Lipid metabolism</keyword>
<keyword evidence="10" id="KW-0548">Nucleotidyltransferase</keyword>
<comment type="cofactor">
    <cofactor evidence="1">
        <name>Mg(2+)</name>
        <dbReference type="ChEBI" id="CHEBI:18420"/>
    </cofactor>
</comment>
<evidence type="ECO:0000256" key="8">
    <source>
        <dbReference type="ARBA" id="ARBA00022516"/>
    </source>
</evidence>
<dbReference type="UniPathway" id="UPA00557">
    <property type="reaction ID" value="UER00614"/>
</dbReference>
<keyword evidence="11" id="KW-0999">Mitochondrion inner membrane</keyword>
<evidence type="ECO:0000256" key="15">
    <source>
        <dbReference type="ARBA" id="ARBA00023136"/>
    </source>
</evidence>
<evidence type="ECO:0000256" key="16">
    <source>
        <dbReference type="ARBA" id="ARBA00023209"/>
    </source>
</evidence>
<comment type="pathway">
    <text evidence="4">Lipid metabolism.</text>
</comment>
<evidence type="ECO:0000256" key="6">
    <source>
        <dbReference type="ARBA" id="ARBA00012487"/>
    </source>
</evidence>
<comment type="similarity">
    <text evidence="5">Belongs to the TAM41 family.</text>
</comment>
<dbReference type="EMBL" id="MU004192">
    <property type="protein sequence ID" value="KAF2493356.1"/>
    <property type="molecule type" value="Genomic_DNA"/>
</dbReference>
<protein>
    <recommendedName>
        <fullName evidence="7">Phosphatidate cytidylyltransferase, mitochondrial</fullName>
        <ecNumber evidence="6">2.7.7.41</ecNumber>
    </recommendedName>
    <alternativeName>
        <fullName evidence="18">CDP-diacylglycerol synthase</fullName>
    </alternativeName>
</protein>
<evidence type="ECO:0000313" key="20">
    <source>
        <dbReference type="EMBL" id="KAF2493356.1"/>
    </source>
</evidence>
<gene>
    <name evidence="20" type="ORF">BU16DRAFT_541056</name>
</gene>
<evidence type="ECO:0000256" key="11">
    <source>
        <dbReference type="ARBA" id="ARBA00022792"/>
    </source>
</evidence>
<dbReference type="PIRSF" id="PIRSF028840">
    <property type="entry name" value="Mmp37"/>
    <property type="match status" value="1"/>
</dbReference>
<evidence type="ECO:0000256" key="19">
    <source>
        <dbReference type="SAM" id="MobiDB-lite"/>
    </source>
</evidence>
<feature type="region of interest" description="Disordered" evidence="19">
    <location>
        <begin position="153"/>
        <end position="172"/>
    </location>
</feature>
<dbReference type="GO" id="GO:0016024">
    <property type="term" value="P:CDP-diacylglycerol biosynthetic process"/>
    <property type="evidence" value="ECO:0007669"/>
    <property type="project" value="UniProtKB-UniPathway"/>
</dbReference>
<keyword evidence="8" id="KW-0444">Lipid biosynthesis</keyword>
<dbReference type="PANTHER" id="PTHR13619:SF0">
    <property type="entry name" value="PHOSPHATIDATE CYTIDYLYLTRANSFERASE, MITOCHONDRIAL"/>
    <property type="match status" value="1"/>
</dbReference>
<comment type="pathway">
    <text evidence="3">Phospholipid metabolism; CDP-diacylglycerol biosynthesis; CDP-diacylglycerol from sn-glycerol 3-phosphate: step 3/3.</text>
</comment>
<dbReference type="EC" id="2.7.7.41" evidence="6"/>
<name>A0A6A6QMP1_9PEZI</name>
<keyword evidence="17" id="KW-1208">Phospholipid metabolism</keyword>
<feature type="region of interest" description="Disordered" evidence="19">
    <location>
        <begin position="40"/>
        <end position="89"/>
    </location>
</feature>
<evidence type="ECO:0000256" key="4">
    <source>
        <dbReference type="ARBA" id="ARBA00005189"/>
    </source>
</evidence>
<reference evidence="20" key="1">
    <citation type="journal article" date="2020" name="Stud. Mycol.">
        <title>101 Dothideomycetes genomes: a test case for predicting lifestyles and emergence of pathogens.</title>
        <authorList>
            <person name="Haridas S."/>
            <person name="Albert R."/>
            <person name="Binder M."/>
            <person name="Bloem J."/>
            <person name="Labutti K."/>
            <person name="Salamov A."/>
            <person name="Andreopoulos B."/>
            <person name="Baker S."/>
            <person name="Barry K."/>
            <person name="Bills G."/>
            <person name="Bluhm B."/>
            <person name="Cannon C."/>
            <person name="Castanera R."/>
            <person name="Culley D."/>
            <person name="Daum C."/>
            <person name="Ezra D."/>
            <person name="Gonzalez J."/>
            <person name="Henrissat B."/>
            <person name="Kuo A."/>
            <person name="Liang C."/>
            <person name="Lipzen A."/>
            <person name="Lutzoni F."/>
            <person name="Magnuson J."/>
            <person name="Mondo S."/>
            <person name="Nolan M."/>
            <person name="Ohm R."/>
            <person name="Pangilinan J."/>
            <person name="Park H.-J."/>
            <person name="Ramirez L."/>
            <person name="Alfaro M."/>
            <person name="Sun H."/>
            <person name="Tritt A."/>
            <person name="Yoshinaga Y."/>
            <person name="Zwiers L.-H."/>
            <person name="Turgeon B."/>
            <person name="Goodwin S."/>
            <person name="Spatafora J."/>
            <person name="Crous P."/>
            <person name="Grigoriev I."/>
        </authorList>
    </citation>
    <scope>NUCLEOTIDE SEQUENCE</scope>
    <source>
        <strain evidence="20">CBS 269.34</strain>
    </source>
</reference>
<evidence type="ECO:0000256" key="9">
    <source>
        <dbReference type="ARBA" id="ARBA00022679"/>
    </source>
</evidence>
<keyword evidence="15" id="KW-0472">Membrane</keyword>
<accession>A0A6A6QMP1</accession>
<proteinExistence type="inferred from homology"/>
<keyword evidence="12" id="KW-0460">Magnesium</keyword>
<organism evidence="20 21">
    <name type="scientific">Lophium mytilinum</name>
    <dbReference type="NCBI Taxonomy" id="390894"/>
    <lineage>
        <taxon>Eukaryota</taxon>
        <taxon>Fungi</taxon>
        <taxon>Dikarya</taxon>
        <taxon>Ascomycota</taxon>
        <taxon>Pezizomycotina</taxon>
        <taxon>Dothideomycetes</taxon>
        <taxon>Pleosporomycetidae</taxon>
        <taxon>Mytilinidiales</taxon>
        <taxon>Mytilinidiaceae</taxon>
        <taxon>Lophium</taxon>
    </lineage>
</organism>
<comment type="subcellular location">
    <subcellularLocation>
        <location evidence="2">Mitochondrion inner membrane</location>
        <topology evidence="2">Peripheral membrane protein</topology>
        <orientation evidence="2">Matrix side</orientation>
    </subcellularLocation>
</comment>
<dbReference type="Pfam" id="PF09139">
    <property type="entry name" value="Tam41_Mmp37"/>
    <property type="match status" value="1"/>
</dbReference>
<keyword evidence="16" id="KW-0594">Phospholipid biosynthesis</keyword>
<dbReference type="GO" id="GO:0032049">
    <property type="term" value="P:cardiolipin biosynthetic process"/>
    <property type="evidence" value="ECO:0007669"/>
    <property type="project" value="InterPro"/>
</dbReference>
<feature type="compositionally biased region" description="Low complexity" evidence="19">
    <location>
        <begin position="58"/>
        <end position="87"/>
    </location>
</feature>
<dbReference type="OrthoDB" id="341477at2759"/>
<evidence type="ECO:0000256" key="10">
    <source>
        <dbReference type="ARBA" id="ARBA00022695"/>
    </source>
</evidence>
<keyword evidence="14" id="KW-0496">Mitochondrion</keyword>
<evidence type="ECO:0000256" key="17">
    <source>
        <dbReference type="ARBA" id="ARBA00023264"/>
    </source>
</evidence>
<evidence type="ECO:0000256" key="5">
    <source>
        <dbReference type="ARBA" id="ARBA00005458"/>
    </source>
</evidence>
<evidence type="ECO:0000256" key="18">
    <source>
        <dbReference type="ARBA" id="ARBA00029893"/>
    </source>
</evidence>
<dbReference type="GO" id="GO:0005743">
    <property type="term" value="C:mitochondrial inner membrane"/>
    <property type="evidence" value="ECO:0007669"/>
    <property type="project" value="UniProtKB-SubCell"/>
</dbReference>
<dbReference type="AlphaFoldDB" id="A0A6A6QMP1"/>
<dbReference type="InterPro" id="IPR015222">
    <property type="entry name" value="Tam41"/>
</dbReference>
<evidence type="ECO:0000256" key="1">
    <source>
        <dbReference type="ARBA" id="ARBA00001946"/>
    </source>
</evidence>
<evidence type="ECO:0000313" key="21">
    <source>
        <dbReference type="Proteomes" id="UP000799750"/>
    </source>
</evidence>
<sequence>MALPVLSSARGFQSVVAGHTLLLGQIAWYRRSELFSNRRQFASQPAEKPAQDEQLGKSASFTSSSPPSSPSSGTTSPVASSSGASSVQSLPADWEDQLPNLDDFSQLPHKDFGKNQLIETNEEFKRSLRQITRQFPAITYSFAYGSGVFPQTDGSSSSTSLSPHPNPPEAISKWQRGGGKMIDFIFATKFTEHFHSLNLMRHRDHYSFLGSFGSSVVSHVQDSYGAGAYFNPYITVNGTLIKYGVVNFSTLLRDLTDWDTLYLAGRLHKPVKILTEEPNIRVANQRNLMAAVRCALLLLPPQFTERELYTTIASLSYQGDPRMALGSEHPNKIANIVTHQIRNFRLLYSDLINSLPNVDYAESSSFKDASWIDDLKLDRPMTQNMETAFRGNMVRRLPKSFRQKLYFLYQRKFGIPGREFQEMLEASADEDAKGSLKKPLGSDFDRRVASEADLPKMVAKAVNQTVKWPSAVQSLKSGFTAGPGRALRYVREKRAKGKQ</sequence>
<evidence type="ECO:0000256" key="3">
    <source>
        <dbReference type="ARBA" id="ARBA00005119"/>
    </source>
</evidence>
<keyword evidence="21" id="KW-1185">Reference proteome</keyword>
<evidence type="ECO:0000256" key="14">
    <source>
        <dbReference type="ARBA" id="ARBA00023128"/>
    </source>
</evidence>
<keyword evidence="9" id="KW-0808">Transferase</keyword>
<evidence type="ECO:0000256" key="7">
    <source>
        <dbReference type="ARBA" id="ARBA00018337"/>
    </source>
</evidence>
<evidence type="ECO:0000256" key="12">
    <source>
        <dbReference type="ARBA" id="ARBA00022842"/>
    </source>
</evidence>
<evidence type="ECO:0000256" key="13">
    <source>
        <dbReference type="ARBA" id="ARBA00023098"/>
    </source>
</evidence>
<dbReference type="Proteomes" id="UP000799750">
    <property type="component" value="Unassembled WGS sequence"/>
</dbReference>
<dbReference type="PANTHER" id="PTHR13619">
    <property type="entry name" value="PHOSPHATIDATE CYTIDYLYLTRANSFERASE, MITOCHONDRIAL"/>
    <property type="match status" value="1"/>
</dbReference>
<evidence type="ECO:0000256" key="2">
    <source>
        <dbReference type="ARBA" id="ARBA00004443"/>
    </source>
</evidence>
<dbReference type="GO" id="GO:0004605">
    <property type="term" value="F:phosphatidate cytidylyltransferase activity"/>
    <property type="evidence" value="ECO:0007669"/>
    <property type="project" value="UniProtKB-EC"/>
</dbReference>